<reference evidence="5 6" key="1">
    <citation type="submission" date="2018-03" db="EMBL/GenBank/DDBJ databases">
        <title>Comparative analysis of microorganisms from saline springs in Andes Mountain Range, Colombia.</title>
        <authorList>
            <person name="Rubin E."/>
        </authorList>
    </citation>
    <scope>NUCLEOTIDE SEQUENCE [LARGE SCALE GENOMIC DNA]</scope>
    <source>
        <strain evidence="5 6">CG 23</strain>
    </source>
</reference>
<keyword evidence="5" id="KW-0560">Oxidoreductase</keyword>
<evidence type="ECO:0000313" key="6">
    <source>
        <dbReference type="Proteomes" id="UP000239895"/>
    </source>
</evidence>
<sequence length="666" mass="72069">MEAPQAGATADQKITAPQTEPSSPDPRVDLNQTPHGRTVRNVGHGGRVVPDTPGTSEAADPRTSDAPFLPRTAAAVLLDYRHGRFDATTSFDYLFARLRTEFPAAHLPSQDAATVAATVTALKSLGEHMIESDARDPAQDSTVPAVYTYWGQFIDHDITLNTNGPDTTAGADGDLALGDIVNDPFTVVRPDDVVASLHNGRHPGLDLDSMYGSGPRLPGEAEGPTRSEVAYSAADPVKLALGRVSTTAVPGFELVEPGDDPQRDLPRFSEQEAQDAGNPGLRRSTKIPDGRNDENLVVAQLHVAFIRFHNAVVDWVRLTQPWLAPDDRATFEQARALVRHHYQWLVLHDYLRTLTRPGVLDQVLHEHTLLFRPLRTIAMPLEFAVAAFRFGHSMVRNGYDFNVNFGPGGAVGFASLENLFRFTGGGGLSPSAAQQLDALPSNWPIDWTRFVDKGEPDPARRARKIDPFLADGLRTMLKEGFGEVDDDGAPLDPAKVPLGADGSPMTQAVSAMLKQLAQRNLLRGYMLALPTGEEVAAELGVAPLTRDQLTAGTAPEVGAALDAIGRGRTPLWYYVLQEAAVEGNGNFLGEVGSRILAETFVYLLRQDDESFLRTPDPWTPADGVRLEDGRMITTLTDLLRFAGVHPLPDGTFRRVDGRPAGHDGGA</sequence>
<name>A0ABX5ECS9_9MICO</name>
<dbReference type="PRINTS" id="PR00457">
    <property type="entry name" value="ANPEROXIDASE"/>
</dbReference>
<proteinExistence type="predicted"/>
<dbReference type="PANTHER" id="PTHR11475:SF4">
    <property type="entry name" value="CHORION PEROXIDASE"/>
    <property type="match status" value="1"/>
</dbReference>
<dbReference type="InterPro" id="IPR037120">
    <property type="entry name" value="Haem_peroxidase_sf_animal"/>
</dbReference>
<dbReference type="PANTHER" id="PTHR11475">
    <property type="entry name" value="OXIDASE/PEROXIDASE"/>
    <property type="match status" value="1"/>
</dbReference>
<feature type="region of interest" description="Disordered" evidence="4">
    <location>
        <begin position="199"/>
        <end position="228"/>
    </location>
</feature>
<organism evidence="5 6">
    <name type="scientific">Isoptericola halotolerans</name>
    <dbReference type="NCBI Taxonomy" id="300560"/>
    <lineage>
        <taxon>Bacteria</taxon>
        <taxon>Bacillati</taxon>
        <taxon>Actinomycetota</taxon>
        <taxon>Actinomycetes</taxon>
        <taxon>Micrococcales</taxon>
        <taxon>Promicromonosporaceae</taxon>
        <taxon>Isoptericola</taxon>
    </lineage>
</organism>
<comment type="subcellular location">
    <subcellularLocation>
        <location evidence="1">Secreted</location>
    </subcellularLocation>
</comment>
<keyword evidence="5" id="KW-0575">Peroxidase</keyword>
<dbReference type="InterPro" id="IPR019791">
    <property type="entry name" value="Haem_peroxidase_animal"/>
</dbReference>
<feature type="compositionally biased region" description="Basic and acidic residues" evidence="4">
    <location>
        <begin position="260"/>
        <end position="270"/>
    </location>
</feature>
<accession>A0ABX5ECS9</accession>
<feature type="region of interest" description="Disordered" evidence="4">
    <location>
        <begin position="251"/>
        <end position="289"/>
    </location>
</feature>
<keyword evidence="3" id="KW-0325">Glycoprotein</keyword>
<evidence type="ECO:0000313" key="5">
    <source>
        <dbReference type="EMBL" id="PRZ05644.1"/>
    </source>
</evidence>
<feature type="region of interest" description="Disordered" evidence="4">
    <location>
        <begin position="1"/>
        <end position="66"/>
    </location>
</feature>
<evidence type="ECO:0000256" key="1">
    <source>
        <dbReference type="ARBA" id="ARBA00004613"/>
    </source>
</evidence>
<dbReference type="Gene3D" id="1.10.640.10">
    <property type="entry name" value="Haem peroxidase domain superfamily, animal type"/>
    <property type="match status" value="1"/>
</dbReference>
<evidence type="ECO:0000256" key="3">
    <source>
        <dbReference type="ARBA" id="ARBA00023180"/>
    </source>
</evidence>
<evidence type="ECO:0000256" key="2">
    <source>
        <dbReference type="ARBA" id="ARBA00022525"/>
    </source>
</evidence>
<keyword evidence="2" id="KW-0964">Secreted</keyword>
<dbReference type="Pfam" id="PF03098">
    <property type="entry name" value="An_peroxidase"/>
    <property type="match status" value="1"/>
</dbReference>
<gene>
    <name evidence="5" type="ORF">BCL65_107132</name>
</gene>
<dbReference type="PROSITE" id="PS50292">
    <property type="entry name" value="PEROXIDASE_3"/>
    <property type="match status" value="1"/>
</dbReference>
<dbReference type="InterPro" id="IPR010255">
    <property type="entry name" value="Haem_peroxidase_sf"/>
</dbReference>
<dbReference type="SUPFAM" id="SSF48113">
    <property type="entry name" value="Heme-dependent peroxidases"/>
    <property type="match status" value="1"/>
</dbReference>
<dbReference type="EMBL" id="PVTX01000007">
    <property type="protein sequence ID" value="PRZ05644.1"/>
    <property type="molecule type" value="Genomic_DNA"/>
</dbReference>
<keyword evidence="6" id="KW-1185">Reference proteome</keyword>
<dbReference type="GO" id="GO:0004601">
    <property type="term" value="F:peroxidase activity"/>
    <property type="evidence" value="ECO:0007669"/>
    <property type="project" value="UniProtKB-KW"/>
</dbReference>
<protein>
    <submittedName>
        <fullName evidence="5">Heme peroxidase</fullName>
    </submittedName>
</protein>
<comment type="caution">
    <text evidence="5">The sequence shown here is derived from an EMBL/GenBank/DDBJ whole genome shotgun (WGS) entry which is preliminary data.</text>
</comment>
<dbReference type="Proteomes" id="UP000239895">
    <property type="component" value="Unassembled WGS sequence"/>
</dbReference>
<dbReference type="RefSeq" id="WP_106268082.1">
    <property type="nucleotide sequence ID" value="NZ_PVTX01000007.1"/>
</dbReference>
<dbReference type="CDD" id="cd09819">
    <property type="entry name" value="An_peroxidase_bacterial_1"/>
    <property type="match status" value="1"/>
</dbReference>
<evidence type="ECO:0000256" key="4">
    <source>
        <dbReference type="SAM" id="MobiDB-lite"/>
    </source>
</evidence>